<dbReference type="PANTHER" id="PTHR42705:SF2">
    <property type="entry name" value="BIFUNCTIONAL NON-HOMOLOGOUS END JOINING PROTEIN LIGD"/>
    <property type="match status" value="1"/>
</dbReference>
<dbReference type="AlphaFoldDB" id="A0A9D2WNP0"/>
<evidence type="ECO:0000313" key="2">
    <source>
        <dbReference type="EMBL" id="KAF1084544.1"/>
    </source>
</evidence>
<dbReference type="Gene3D" id="3.90.920.10">
    <property type="entry name" value="DNA primase, PRIM domain"/>
    <property type="match status" value="1"/>
</dbReference>
<organism evidence="2 3">
    <name type="scientific">Sporotomaculum syntrophicum</name>
    <dbReference type="NCBI Taxonomy" id="182264"/>
    <lineage>
        <taxon>Bacteria</taxon>
        <taxon>Bacillati</taxon>
        <taxon>Bacillota</taxon>
        <taxon>Clostridia</taxon>
        <taxon>Eubacteriales</taxon>
        <taxon>Desulfallaceae</taxon>
        <taxon>Sporotomaculum</taxon>
    </lineage>
</organism>
<name>A0A9D2WNP0_9FIRM</name>
<dbReference type="PANTHER" id="PTHR42705">
    <property type="entry name" value="BIFUNCTIONAL NON-HOMOLOGOUS END JOINING PROTEIN LIGD"/>
    <property type="match status" value="1"/>
</dbReference>
<accession>A0A9D2WNP0</accession>
<gene>
    <name evidence="2" type="primary">ykoU</name>
    <name evidence="2" type="ORF">SPSYN_02322</name>
</gene>
<dbReference type="GO" id="GO:0003910">
    <property type="term" value="F:DNA ligase (ATP) activity"/>
    <property type="evidence" value="ECO:0007669"/>
    <property type="project" value="UniProtKB-EC"/>
</dbReference>
<dbReference type="EC" id="6.5.1.1" evidence="2"/>
<dbReference type="Proteomes" id="UP000798488">
    <property type="component" value="Unassembled WGS sequence"/>
</dbReference>
<sequence length="316" mass="35825">MKSRIELKKVMTMPEAKRELVTIQGRELTITNLDKPIWPDLGLTKAHLIKYYLDMAPYILPYIHNRPLVMKRYPDGITGDYFYQKECPDYAPEWVKTYPVLHTGKTINYIVCNETATLVWLANQGCVEIHGWLSRIDDIDYPDLAVFDLDPAEGVDFSEVLQVALLVRDLLKQFGLTGFPKTSGSRGLHIFIPLDGQYTFVEVTGAMKKLAEIIVRAYPGGVSLERSIPKRRGKVYLDYLQNGRGKTMAFIYSLRPLPGAPVSTPLTWAELETKCLKPEQFNLVNILDRVSKCGDLFAGLLLTQSNIDLLVEKDKP</sequence>
<keyword evidence="2" id="KW-0436">Ligase</keyword>
<evidence type="ECO:0000259" key="1">
    <source>
        <dbReference type="Pfam" id="PF21686"/>
    </source>
</evidence>
<dbReference type="InterPro" id="IPR014145">
    <property type="entry name" value="LigD_pol_dom"/>
</dbReference>
<keyword evidence="3" id="KW-1185">Reference proteome</keyword>
<proteinExistence type="predicted"/>
<dbReference type="NCBIfam" id="TIGR02778">
    <property type="entry name" value="ligD_pol"/>
    <property type="match status" value="1"/>
</dbReference>
<dbReference type="RefSeq" id="WP_341478877.1">
    <property type="nucleotide sequence ID" value="NZ_LSRS01000005.1"/>
</dbReference>
<feature type="domain" description="DNA ligase D polymerase" evidence="1">
    <location>
        <begin position="44"/>
        <end position="297"/>
    </location>
</feature>
<dbReference type="Pfam" id="PF21686">
    <property type="entry name" value="LigD_Prim-Pol"/>
    <property type="match status" value="1"/>
</dbReference>
<evidence type="ECO:0000313" key="3">
    <source>
        <dbReference type="Proteomes" id="UP000798488"/>
    </source>
</evidence>
<comment type="caution">
    <text evidence="2">The sequence shown here is derived from an EMBL/GenBank/DDBJ whole genome shotgun (WGS) entry which is preliminary data.</text>
</comment>
<reference evidence="2" key="1">
    <citation type="submission" date="2016-02" db="EMBL/GenBank/DDBJ databases">
        <title>Draft Genome Sequence of Sporotomaculum syntrophicum Strain FB, a Syntrophic Benzoate Degrader.</title>
        <authorList>
            <person name="Nobu M.K."/>
            <person name="Narihiro T."/>
            <person name="Qiu Y.-L."/>
            <person name="Ohashi A."/>
            <person name="Liu W.-T."/>
            <person name="Yuji S."/>
        </authorList>
    </citation>
    <scope>NUCLEOTIDE SEQUENCE</scope>
    <source>
        <strain evidence="2">FB</strain>
    </source>
</reference>
<dbReference type="CDD" id="cd04865">
    <property type="entry name" value="LigD_Pol_like_2"/>
    <property type="match status" value="1"/>
</dbReference>
<dbReference type="EMBL" id="LSRS01000005">
    <property type="protein sequence ID" value="KAF1084544.1"/>
    <property type="molecule type" value="Genomic_DNA"/>
</dbReference>
<protein>
    <submittedName>
        <fullName evidence="2">ATP-dependent DNA ligase YkoU</fullName>
        <ecNumber evidence="2">6.5.1.1</ecNumber>
    </submittedName>
</protein>
<dbReference type="InterPro" id="IPR052171">
    <property type="entry name" value="NHEJ_LigD"/>
</dbReference>